<dbReference type="Proteomes" id="UP000515743">
    <property type="component" value="Chromosome"/>
</dbReference>
<reference evidence="1 2" key="1">
    <citation type="submission" date="2020-07" db="EMBL/GenBank/DDBJ databases">
        <title>Complete genome and description of Corynebacterium incognita strain Marseille-Q3630 sp. nov.</title>
        <authorList>
            <person name="Boxberger M."/>
        </authorList>
    </citation>
    <scope>NUCLEOTIDE SEQUENCE [LARGE SCALE GENOMIC DNA]</scope>
    <source>
        <strain evidence="1 2">Marseille-Q3630</strain>
    </source>
</reference>
<name>A0A7G7CRJ4_9CORY</name>
<dbReference type="SUPFAM" id="SSF111331">
    <property type="entry name" value="NAD kinase/diacylglycerol kinase-like"/>
    <property type="match status" value="1"/>
</dbReference>
<evidence type="ECO:0000313" key="2">
    <source>
        <dbReference type="Proteomes" id="UP000515743"/>
    </source>
</evidence>
<proteinExistence type="predicted"/>
<gene>
    <name evidence="1" type="ORF">H0194_04310</name>
</gene>
<evidence type="ECO:0000313" key="1">
    <source>
        <dbReference type="EMBL" id="QNE90210.1"/>
    </source>
</evidence>
<accession>A0A7G7CRJ4</accession>
<dbReference type="InterPro" id="IPR016064">
    <property type="entry name" value="NAD/diacylglycerol_kinase_sf"/>
</dbReference>
<organism evidence="1 2">
    <name type="scientific">Corynebacterium incognita</name>
    <dbReference type="NCBI Taxonomy" id="2754725"/>
    <lineage>
        <taxon>Bacteria</taxon>
        <taxon>Bacillati</taxon>
        <taxon>Actinomycetota</taxon>
        <taxon>Actinomycetes</taxon>
        <taxon>Mycobacteriales</taxon>
        <taxon>Corynebacteriaceae</taxon>
        <taxon>Corynebacterium</taxon>
    </lineage>
</organism>
<dbReference type="EMBL" id="CP059404">
    <property type="protein sequence ID" value="QNE90210.1"/>
    <property type="molecule type" value="Genomic_DNA"/>
</dbReference>
<evidence type="ECO:0008006" key="3">
    <source>
        <dbReference type="Google" id="ProtNLM"/>
    </source>
</evidence>
<dbReference type="AlphaFoldDB" id="A0A7G7CRJ4"/>
<dbReference type="KEGG" id="cik:H0194_04310"/>
<dbReference type="RefSeq" id="WP_185176583.1">
    <property type="nucleotide sequence ID" value="NZ_CP059404.1"/>
</dbReference>
<keyword evidence="2" id="KW-1185">Reference proteome</keyword>
<sequence>MHILVLLCGDDAVTALDAGTRQRLDTSDFNVAYHELPALPKRKDLAVLDDAAKYILPVDTTPSLDEIAARPDVEHMGSPAPAPQKPQEPLRFIVVGDDAALSAVMTRMMRGDYLWAELAYLPTEPRSHAARSWGIPEEPDAAWDLAIRGAAQPTPTLRTDAGIAVAGSATIEDAEERHFYGEIIVDDAVLSRGDCTFGARLAPMLDAPGVAAVTLEEYRPTLLKQILRPFLKSKPKHRPNPDTLLTGRAVQAGGDSILVNVDGVPAKRPVNRVTFYRHLRDLQAVRPA</sequence>
<protein>
    <recommendedName>
        <fullName evidence="3">DAGKc domain-containing protein</fullName>
    </recommendedName>
</protein>